<dbReference type="EMBL" id="UZAI01018793">
    <property type="protein sequence ID" value="VDP40254.1"/>
    <property type="molecule type" value="Genomic_DNA"/>
</dbReference>
<dbReference type="PANTHER" id="PTHR12975:SF6">
    <property type="entry name" value="TRAFFICKING PROTEIN PARTICLE COMPLEX SUBUNIT 8"/>
    <property type="match status" value="1"/>
</dbReference>
<protein>
    <submittedName>
        <fullName evidence="1">Uncharacterized protein</fullName>
    </submittedName>
</protein>
<dbReference type="PANTHER" id="PTHR12975">
    <property type="entry name" value="TRANSPORT PROTEIN TRAPP"/>
    <property type="match status" value="1"/>
</dbReference>
<evidence type="ECO:0000313" key="2">
    <source>
        <dbReference type="Proteomes" id="UP000277204"/>
    </source>
</evidence>
<dbReference type="AlphaFoldDB" id="A0A183N018"/>
<proteinExistence type="predicted"/>
<accession>A0A183N018</accession>
<dbReference type="GO" id="GO:1990072">
    <property type="term" value="C:TRAPPIII protein complex"/>
    <property type="evidence" value="ECO:0007669"/>
    <property type="project" value="TreeGrafter"/>
</dbReference>
<evidence type="ECO:0000313" key="1">
    <source>
        <dbReference type="EMBL" id="VDP40254.1"/>
    </source>
</evidence>
<reference evidence="1 2" key="1">
    <citation type="submission" date="2018-11" db="EMBL/GenBank/DDBJ databases">
        <authorList>
            <consortium name="Pathogen Informatics"/>
        </authorList>
    </citation>
    <scope>NUCLEOTIDE SEQUENCE [LARGE SCALE GENOMIC DNA]</scope>
    <source>
        <strain evidence="1 2">Zambia</strain>
    </source>
</reference>
<sequence length="515" mass="58188">MCEVQIFQLHLSSSSYSVLPLICDSNNQVNLRKKEKGETSLPWFEAWRYLFITNLQPFEHEFISHNLACIFVLTTAHPDPIRGFTELTQRQSNQQHHLPGSRPFWFTENVLKFYVLLHDGSSNIKQSCVDEIFSQVKTTFGALNCHLLTIFTSSSGSEILSNNSCVPNHLLFNNHYQANGIINQPNTLSTIVHASENEPHSDPWLHHLLPHGYKPQLDHKLFPPRDAPIKSCNNQIINGNNDPLTVEDSREAFGQLFDLGKTSSLDTSCLSASSISSQSSYTFLPSRYSQPHGQHLTQADRDRIHMFVYDFSVRALLPWVEKTMRSLNDQIAHRMRLSRSFFNATKKFFTQAVGGGGSNNTTVNTTNNLTTSKIYPNPSPIETSANYISNPCSPINPTIVNNSKGELSSNTILTPQSVSYAAPANHSTIVYSQDSPESQMRRLADLAFLFQQYEVAYQTYNVLKRDFQNDSAWLHYAGAQEMSALSVYLQGATSQRQYPYHFMDSAVTTYLQSHL</sequence>
<keyword evidence="2" id="KW-1185">Reference proteome</keyword>
<dbReference type="Pfam" id="PF12739">
    <property type="entry name" value="TRAPPC-Trs85"/>
    <property type="match status" value="2"/>
</dbReference>
<organism evidence="1 2">
    <name type="scientific">Schistosoma margrebowiei</name>
    <dbReference type="NCBI Taxonomy" id="48269"/>
    <lineage>
        <taxon>Eukaryota</taxon>
        <taxon>Metazoa</taxon>
        <taxon>Spiralia</taxon>
        <taxon>Lophotrochozoa</taxon>
        <taxon>Platyhelminthes</taxon>
        <taxon>Trematoda</taxon>
        <taxon>Digenea</taxon>
        <taxon>Strigeidida</taxon>
        <taxon>Schistosomatoidea</taxon>
        <taxon>Schistosomatidae</taxon>
        <taxon>Schistosoma</taxon>
    </lineage>
</organism>
<gene>
    <name evidence="1" type="ORF">SMRZ_LOCUS21643</name>
</gene>
<dbReference type="InterPro" id="IPR024420">
    <property type="entry name" value="TRAPP_III_complex_Trs85"/>
</dbReference>
<name>A0A183N018_9TREM</name>
<dbReference type="Proteomes" id="UP000277204">
    <property type="component" value="Unassembled WGS sequence"/>
</dbReference>
<dbReference type="STRING" id="48269.A0A183N018"/>